<dbReference type="GO" id="GO:0005874">
    <property type="term" value="C:microtubule"/>
    <property type="evidence" value="ECO:0007669"/>
    <property type="project" value="UniProtKB-KW"/>
</dbReference>
<keyword evidence="2" id="KW-0493">Microtubule</keyword>
<evidence type="ECO:0000313" key="10">
    <source>
        <dbReference type="EMBL" id="KAK8956581.1"/>
    </source>
</evidence>
<dbReference type="Pfam" id="PF00307">
    <property type="entry name" value="CH"/>
    <property type="match status" value="1"/>
</dbReference>
<feature type="binding site" evidence="7">
    <location>
        <begin position="203"/>
        <end position="210"/>
    </location>
    <ligand>
        <name>ATP</name>
        <dbReference type="ChEBI" id="CHEBI:30616"/>
    </ligand>
</feature>
<keyword evidence="3 7" id="KW-0547">Nucleotide-binding</keyword>
<sequence>MAGPLGLPAQPTEQEFVSCLKSGLVLCNAINKIQSGAVPKVITNQSAGLSWENQTLTAYQYFENIRNFLVAVDELKIPSFEISDIERAGSVGNIVDCILGLKAYHEWKQSSKSNGPWKYLSGNIQVYCRVRPAFGTEVKCSIDYIGNDGALIILDPLKSQLRKNFQFNKVFGPNVTQEEVYKETQSLIRSVMDGYNVCIFAYGQTGSGKTYSMCGPAIGSAKDIGINSMALNDLFQISCTREDIKYEIHVQMVEIYNEQILLDLYHFLLLNQFVSFTNFTLEIRNCLSNGGLSLPDATMHHVVSTSDVVNLMKIGDRNRAFSCTAMNNRSSRSHSVVTIHVCGRDVLGNKLQSCLHLVDLAGSERVDKSEVTGDRMKEAQHINKSLSCLGDVISALAQKSSHIPYRNSKLTLLLQNSLGGHSKMLMLAHVSPEAESYGETISTLKFAQRVSTVELGVAHVNKESVEIRDLREQVFCSSFCT</sequence>
<evidence type="ECO:0000259" key="9">
    <source>
        <dbReference type="PROSITE" id="PS50067"/>
    </source>
</evidence>
<dbReference type="InterPro" id="IPR001752">
    <property type="entry name" value="Kinesin_motor_dom"/>
</dbReference>
<dbReference type="FunFam" id="3.40.850.10:FF:000044">
    <property type="entry name" value="p-loop containing nucleoside triphosphate hydrolases superfamily protein"/>
    <property type="match status" value="1"/>
</dbReference>
<evidence type="ECO:0000256" key="5">
    <source>
        <dbReference type="ARBA" id="ARBA00023054"/>
    </source>
</evidence>
<dbReference type="InterPro" id="IPR027640">
    <property type="entry name" value="Kinesin-like_fam"/>
</dbReference>
<dbReference type="InterPro" id="IPR027417">
    <property type="entry name" value="P-loop_NTPase"/>
</dbReference>
<evidence type="ECO:0000313" key="11">
    <source>
        <dbReference type="Proteomes" id="UP001418222"/>
    </source>
</evidence>
<evidence type="ECO:0000256" key="1">
    <source>
        <dbReference type="ARBA" id="ARBA00010899"/>
    </source>
</evidence>
<evidence type="ECO:0000256" key="3">
    <source>
        <dbReference type="ARBA" id="ARBA00022741"/>
    </source>
</evidence>
<proteinExistence type="inferred from homology"/>
<organism evidence="10 11">
    <name type="scientific">Platanthera zijinensis</name>
    <dbReference type="NCBI Taxonomy" id="2320716"/>
    <lineage>
        <taxon>Eukaryota</taxon>
        <taxon>Viridiplantae</taxon>
        <taxon>Streptophyta</taxon>
        <taxon>Embryophyta</taxon>
        <taxon>Tracheophyta</taxon>
        <taxon>Spermatophyta</taxon>
        <taxon>Magnoliopsida</taxon>
        <taxon>Liliopsida</taxon>
        <taxon>Asparagales</taxon>
        <taxon>Orchidaceae</taxon>
        <taxon>Orchidoideae</taxon>
        <taxon>Orchideae</taxon>
        <taxon>Orchidinae</taxon>
        <taxon>Platanthera</taxon>
    </lineage>
</organism>
<dbReference type="AlphaFoldDB" id="A0AAP0GF53"/>
<dbReference type="PANTHER" id="PTHR47972:SF4">
    <property type="entry name" value="KINESIN-LIKE PROTEIN KIN-14L"/>
    <property type="match status" value="1"/>
</dbReference>
<accession>A0AAP0GF53</accession>
<dbReference type="InterPro" id="IPR036961">
    <property type="entry name" value="Kinesin_motor_dom_sf"/>
</dbReference>
<comment type="similarity">
    <text evidence="1">Belongs to the TRAFAC class myosin-kinesin ATPase superfamily. Kinesin family. KIN-14 subfamily.</text>
</comment>
<dbReference type="InterPro" id="IPR001715">
    <property type="entry name" value="CH_dom"/>
</dbReference>
<evidence type="ECO:0000256" key="6">
    <source>
        <dbReference type="ARBA" id="ARBA00023175"/>
    </source>
</evidence>
<feature type="domain" description="Calponin-homology (CH)" evidence="8">
    <location>
        <begin position="1"/>
        <end position="106"/>
    </location>
</feature>
<dbReference type="PROSITE" id="PS50021">
    <property type="entry name" value="CH"/>
    <property type="match status" value="1"/>
</dbReference>
<dbReference type="Gene3D" id="1.10.418.10">
    <property type="entry name" value="Calponin-like domain"/>
    <property type="match status" value="1"/>
</dbReference>
<dbReference type="GO" id="GO:0008017">
    <property type="term" value="F:microtubule binding"/>
    <property type="evidence" value="ECO:0007669"/>
    <property type="project" value="InterPro"/>
</dbReference>
<dbReference type="GO" id="GO:0007018">
    <property type="term" value="P:microtubule-based movement"/>
    <property type="evidence" value="ECO:0007669"/>
    <property type="project" value="InterPro"/>
</dbReference>
<dbReference type="SUPFAM" id="SSF52540">
    <property type="entry name" value="P-loop containing nucleoside triphosphate hydrolases"/>
    <property type="match status" value="1"/>
</dbReference>
<evidence type="ECO:0000256" key="2">
    <source>
        <dbReference type="ARBA" id="ARBA00022701"/>
    </source>
</evidence>
<dbReference type="GO" id="GO:0003777">
    <property type="term" value="F:microtubule motor activity"/>
    <property type="evidence" value="ECO:0007669"/>
    <property type="project" value="InterPro"/>
</dbReference>
<comment type="caution">
    <text evidence="10">The sequence shown here is derived from an EMBL/GenBank/DDBJ whole genome shotgun (WGS) entry which is preliminary data.</text>
</comment>
<keyword evidence="6 7" id="KW-0505">Motor protein</keyword>
<keyword evidence="5" id="KW-0175">Coiled coil</keyword>
<name>A0AAP0GF53_9ASPA</name>
<dbReference type="Pfam" id="PF00225">
    <property type="entry name" value="Kinesin"/>
    <property type="match status" value="1"/>
</dbReference>
<dbReference type="PRINTS" id="PR00380">
    <property type="entry name" value="KINESINHEAVY"/>
</dbReference>
<protein>
    <submittedName>
        <fullName evidence="10">Kinesin-4</fullName>
    </submittedName>
</protein>
<dbReference type="Gene3D" id="3.40.850.10">
    <property type="entry name" value="Kinesin motor domain"/>
    <property type="match status" value="1"/>
</dbReference>
<reference evidence="10 11" key="1">
    <citation type="journal article" date="2022" name="Nat. Plants">
        <title>Genomes of leafy and leafless Platanthera orchids illuminate the evolution of mycoheterotrophy.</title>
        <authorList>
            <person name="Li M.H."/>
            <person name="Liu K.W."/>
            <person name="Li Z."/>
            <person name="Lu H.C."/>
            <person name="Ye Q.L."/>
            <person name="Zhang D."/>
            <person name="Wang J.Y."/>
            <person name="Li Y.F."/>
            <person name="Zhong Z.M."/>
            <person name="Liu X."/>
            <person name="Yu X."/>
            <person name="Liu D.K."/>
            <person name="Tu X.D."/>
            <person name="Liu B."/>
            <person name="Hao Y."/>
            <person name="Liao X.Y."/>
            <person name="Jiang Y.T."/>
            <person name="Sun W.H."/>
            <person name="Chen J."/>
            <person name="Chen Y.Q."/>
            <person name="Ai Y."/>
            <person name="Zhai J.W."/>
            <person name="Wu S.S."/>
            <person name="Zhou Z."/>
            <person name="Hsiao Y.Y."/>
            <person name="Wu W.L."/>
            <person name="Chen Y.Y."/>
            <person name="Lin Y.F."/>
            <person name="Hsu J.L."/>
            <person name="Li C.Y."/>
            <person name="Wang Z.W."/>
            <person name="Zhao X."/>
            <person name="Zhong W.Y."/>
            <person name="Ma X.K."/>
            <person name="Ma L."/>
            <person name="Huang J."/>
            <person name="Chen G.Z."/>
            <person name="Huang M.Z."/>
            <person name="Huang L."/>
            <person name="Peng D.H."/>
            <person name="Luo Y.B."/>
            <person name="Zou S.Q."/>
            <person name="Chen S.P."/>
            <person name="Lan S."/>
            <person name="Tsai W.C."/>
            <person name="Van de Peer Y."/>
            <person name="Liu Z.J."/>
        </authorList>
    </citation>
    <scope>NUCLEOTIDE SEQUENCE [LARGE SCALE GENOMIC DNA]</scope>
    <source>
        <strain evidence="10">Lor287</strain>
    </source>
</reference>
<evidence type="ECO:0000256" key="4">
    <source>
        <dbReference type="ARBA" id="ARBA00022840"/>
    </source>
</evidence>
<dbReference type="GO" id="GO:0005524">
    <property type="term" value="F:ATP binding"/>
    <property type="evidence" value="ECO:0007669"/>
    <property type="project" value="UniProtKB-UniRule"/>
</dbReference>
<dbReference type="SMART" id="SM00129">
    <property type="entry name" value="KISc"/>
    <property type="match status" value="1"/>
</dbReference>
<dbReference type="EMBL" id="JBBWWQ010000001">
    <property type="protein sequence ID" value="KAK8956581.1"/>
    <property type="molecule type" value="Genomic_DNA"/>
</dbReference>
<gene>
    <name evidence="10" type="primary">ATK4</name>
    <name evidence="10" type="ORF">KSP39_PZI001387</name>
</gene>
<dbReference type="Proteomes" id="UP001418222">
    <property type="component" value="Unassembled WGS sequence"/>
</dbReference>
<feature type="domain" description="Kinesin motor" evidence="9">
    <location>
        <begin position="123"/>
        <end position="453"/>
    </location>
</feature>
<keyword evidence="11" id="KW-1185">Reference proteome</keyword>
<evidence type="ECO:0000259" key="8">
    <source>
        <dbReference type="PROSITE" id="PS50021"/>
    </source>
</evidence>
<keyword evidence="4 7" id="KW-0067">ATP-binding</keyword>
<evidence type="ECO:0000256" key="7">
    <source>
        <dbReference type="PROSITE-ProRule" id="PRU00283"/>
    </source>
</evidence>
<dbReference type="PANTHER" id="PTHR47972">
    <property type="entry name" value="KINESIN-LIKE PROTEIN KLP-3"/>
    <property type="match status" value="1"/>
</dbReference>
<dbReference type="SUPFAM" id="SSF47576">
    <property type="entry name" value="Calponin-homology domain, CH-domain"/>
    <property type="match status" value="1"/>
</dbReference>
<dbReference type="InterPro" id="IPR036872">
    <property type="entry name" value="CH_dom_sf"/>
</dbReference>
<dbReference type="PROSITE" id="PS50067">
    <property type="entry name" value="KINESIN_MOTOR_2"/>
    <property type="match status" value="1"/>
</dbReference>